<dbReference type="RefSeq" id="WP_136368656.1">
    <property type="nucleotide sequence ID" value="NZ_SSOB01000004.1"/>
</dbReference>
<comment type="subcellular location">
    <subcellularLocation>
        <location evidence="1">Cytoplasm</location>
    </subcellularLocation>
</comment>
<keyword evidence="7" id="KW-0804">Transcription</keyword>
<dbReference type="InterPro" id="IPR018060">
    <property type="entry name" value="HTH_AraC"/>
</dbReference>
<dbReference type="AlphaFoldDB" id="A0A4S4C6H1"/>
<accession>A0A4S4C6H1</accession>
<comment type="caution">
    <text evidence="11">The sequence shown here is derived from an EMBL/GenBank/DDBJ whole genome shotgun (WGS) entry which is preliminary data.</text>
</comment>
<evidence type="ECO:0000256" key="6">
    <source>
        <dbReference type="ARBA" id="ARBA00023125"/>
    </source>
</evidence>
<dbReference type="Pfam" id="PF12833">
    <property type="entry name" value="HTH_18"/>
    <property type="match status" value="1"/>
</dbReference>
<evidence type="ECO:0000256" key="3">
    <source>
        <dbReference type="ARBA" id="ARBA00022553"/>
    </source>
</evidence>
<evidence type="ECO:0000259" key="9">
    <source>
        <dbReference type="PROSITE" id="PS01124"/>
    </source>
</evidence>
<dbReference type="PROSITE" id="PS00041">
    <property type="entry name" value="HTH_ARAC_FAMILY_1"/>
    <property type="match status" value="1"/>
</dbReference>
<dbReference type="Gene3D" id="1.10.10.60">
    <property type="entry name" value="Homeodomain-like"/>
    <property type="match status" value="2"/>
</dbReference>
<evidence type="ECO:0000259" key="10">
    <source>
        <dbReference type="PROSITE" id="PS50110"/>
    </source>
</evidence>
<dbReference type="InterPro" id="IPR051552">
    <property type="entry name" value="HptR"/>
</dbReference>
<feature type="modified residue" description="4-aspartylphosphate" evidence="8">
    <location>
        <position position="55"/>
    </location>
</feature>
<dbReference type="GO" id="GO:0003700">
    <property type="term" value="F:DNA-binding transcription factor activity"/>
    <property type="evidence" value="ECO:0007669"/>
    <property type="project" value="InterPro"/>
</dbReference>
<dbReference type="PROSITE" id="PS50110">
    <property type="entry name" value="RESPONSE_REGULATORY"/>
    <property type="match status" value="1"/>
</dbReference>
<dbReference type="PROSITE" id="PS01124">
    <property type="entry name" value="HTH_ARAC_FAMILY_2"/>
    <property type="match status" value="1"/>
</dbReference>
<dbReference type="SMART" id="SM00342">
    <property type="entry name" value="HTH_ARAC"/>
    <property type="match status" value="1"/>
</dbReference>
<keyword evidence="6" id="KW-0238">DNA-binding</keyword>
<dbReference type="EMBL" id="SSOB01000004">
    <property type="protein sequence ID" value="THF83500.1"/>
    <property type="molecule type" value="Genomic_DNA"/>
</dbReference>
<dbReference type="SUPFAM" id="SSF52172">
    <property type="entry name" value="CheY-like"/>
    <property type="match status" value="1"/>
</dbReference>
<evidence type="ECO:0000256" key="8">
    <source>
        <dbReference type="PROSITE-ProRule" id="PRU00169"/>
    </source>
</evidence>
<evidence type="ECO:0000256" key="5">
    <source>
        <dbReference type="ARBA" id="ARBA00023015"/>
    </source>
</evidence>
<sequence>MYEILIVDDHTHLVDSMAGALPWEQMGISAVHKAYSGEEALELLNYHGIDLIVTDIQMTGISGLELASVVKRKWARIKTVILTGHDEFQYAQEAIRQSICSYLLKPVSNEELESTIRGLIDELQAEGELLVNQQKLSYLFRDSLPKLRESLLRELLAGKLPPLPRLRDRLRLYELPFDGAAPFLMLGMRIEEDFAGTDLYSVSLLEYAVTNIAEEIFSPRYHLWHCKDDHDYVVFLIGPKQPSEGSEPEWTEEAERLARLVQHQIKRFLKLKSSLVMSNWSSFPQDVPAVYHNVLSLFTDYIGFQTESFFHDVQERSVEEIRPLSELYASPSFMQLLEVEQWGAAEEKMKRVFEELERPENKTREHVFEAYITIMQAFSYYAHKKGKRFSDIYGREAEKMLKLDAGWSIEPLREWSFQTLRQLQSYSGSLSNSFRNDLINRILRYVNEQVKDVTLQSAADHVHLHPVYVSNLFKTETGDNFSNYVLQARMDRALQLLKQKDVKINWIAQEVGYQKPQYFIKLFKTHFGMTPQEYKNGLP</sequence>
<evidence type="ECO:0000256" key="2">
    <source>
        <dbReference type="ARBA" id="ARBA00022490"/>
    </source>
</evidence>
<dbReference type="InterPro" id="IPR011006">
    <property type="entry name" value="CheY-like_superfamily"/>
</dbReference>
<dbReference type="SMART" id="SM00448">
    <property type="entry name" value="REC"/>
    <property type="match status" value="1"/>
</dbReference>
<dbReference type="PANTHER" id="PTHR42713">
    <property type="entry name" value="HISTIDINE KINASE-RELATED"/>
    <property type="match status" value="1"/>
</dbReference>
<keyword evidence="3 8" id="KW-0597">Phosphoprotein</keyword>
<dbReference type="Pfam" id="PF00072">
    <property type="entry name" value="Response_reg"/>
    <property type="match status" value="1"/>
</dbReference>
<dbReference type="InterPro" id="IPR020449">
    <property type="entry name" value="Tscrpt_reg_AraC-type_HTH"/>
</dbReference>
<evidence type="ECO:0000256" key="4">
    <source>
        <dbReference type="ARBA" id="ARBA00023012"/>
    </source>
</evidence>
<dbReference type="OrthoDB" id="9794370at2"/>
<dbReference type="PANTHER" id="PTHR42713:SF3">
    <property type="entry name" value="TRANSCRIPTIONAL REGULATORY PROTEIN HPTR"/>
    <property type="match status" value="1"/>
</dbReference>
<dbReference type="InterPro" id="IPR001789">
    <property type="entry name" value="Sig_transdc_resp-reg_receiver"/>
</dbReference>
<keyword evidence="4" id="KW-0902">Two-component regulatory system</keyword>
<dbReference type="PRINTS" id="PR00032">
    <property type="entry name" value="HTHARAC"/>
</dbReference>
<keyword evidence="5" id="KW-0805">Transcription regulation</keyword>
<dbReference type="GO" id="GO:0000160">
    <property type="term" value="P:phosphorelay signal transduction system"/>
    <property type="evidence" value="ECO:0007669"/>
    <property type="project" value="UniProtKB-KW"/>
</dbReference>
<evidence type="ECO:0000256" key="7">
    <source>
        <dbReference type="ARBA" id="ARBA00023163"/>
    </source>
</evidence>
<organism evidence="11 12">
    <name type="scientific">Cohnella fermenti</name>
    <dbReference type="NCBI Taxonomy" id="2565925"/>
    <lineage>
        <taxon>Bacteria</taxon>
        <taxon>Bacillati</taxon>
        <taxon>Bacillota</taxon>
        <taxon>Bacilli</taxon>
        <taxon>Bacillales</taxon>
        <taxon>Paenibacillaceae</taxon>
        <taxon>Cohnella</taxon>
    </lineage>
</organism>
<dbReference type="SUPFAM" id="SSF46689">
    <property type="entry name" value="Homeodomain-like"/>
    <property type="match status" value="1"/>
</dbReference>
<gene>
    <name evidence="11" type="ORF">E6C55_04900</name>
</gene>
<dbReference type="InterPro" id="IPR018062">
    <property type="entry name" value="HTH_AraC-typ_CS"/>
</dbReference>
<name>A0A4S4C6H1_9BACL</name>
<dbReference type="Gene3D" id="3.40.50.2300">
    <property type="match status" value="1"/>
</dbReference>
<keyword evidence="2" id="KW-0963">Cytoplasm</keyword>
<feature type="domain" description="HTH araC/xylS-type" evidence="9">
    <location>
        <begin position="440"/>
        <end position="537"/>
    </location>
</feature>
<evidence type="ECO:0000256" key="1">
    <source>
        <dbReference type="ARBA" id="ARBA00004496"/>
    </source>
</evidence>
<dbReference type="Proteomes" id="UP000310636">
    <property type="component" value="Unassembled WGS sequence"/>
</dbReference>
<evidence type="ECO:0000313" key="11">
    <source>
        <dbReference type="EMBL" id="THF83500.1"/>
    </source>
</evidence>
<dbReference type="CDD" id="cd17536">
    <property type="entry name" value="REC_YesN-like"/>
    <property type="match status" value="1"/>
</dbReference>
<protein>
    <submittedName>
        <fullName evidence="11">Response regulator</fullName>
    </submittedName>
</protein>
<feature type="domain" description="Response regulatory" evidence="10">
    <location>
        <begin position="3"/>
        <end position="120"/>
    </location>
</feature>
<proteinExistence type="predicted"/>
<reference evidence="11 12" key="1">
    <citation type="submission" date="2019-04" db="EMBL/GenBank/DDBJ databases">
        <title>Cohnella sp. nov. isolated from preserved vegetables.</title>
        <authorList>
            <person name="Lin S.-Y."/>
            <person name="Hung M.-H."/>
            <person name="Young C.-C."/>
        </authorList>
    </citation>
    <scope>NUCLEOTIDE SEQUENCE [LARGE SCALE GENOMIC DNA]</scope>
    <source>
        <strain evidence="11 12">CC-MHH1044</strain>
    </source>
</reference>
<dbReference type="GO" id="GO:0043565">
    <property type="term" value="F:sequence-specific DNA binding"/>
    <property type="evidence" value="ECO:0007669"/>
    <property type="project" value="InterPro"/>
</dbReference>
<keyword evidence="12" id="KW-1185">Reference proteome</keyword>
<dbReference type="GO" id="GO:0005737">
    <property type="term" value="C:cytoplasm"/>
    <property type="evidence" value="ECO:0007669"/>
    <property type="project" value="UniProtKB-SubCell"/>
</dbReference>
<evidence type="ECO:0000313" key="12">
    <source>
        <dbReference type="Proteomes" id="UP000310636"/>
    </source>
</evidence>
<dbReference type="InterPro" id="IPR009057">
    <property type="entry name" value="Homeodomain-like_sf"/>
</dbReference>